<dbReference type="PROSITE" id="PS00383">
    <property type="entry name" value="TYR_PHOSPHATASE_1"/>
    <property type="match status" value="1"/>
</dbReference>
<keyword evidence="1" id="KW-0732">Signal</keyword>
<dbReference type="EC" id="3.1.3.48" evidence="3"/>
<sequence length="321" mass="37773">MTSSMLSKKFILLALITLLLCNIAYAQETNYNGYIWRNDVEDNTNMPRNFRTSKSNFQKMSDKYDLDSNYIPSRKGLYELDISGSAQFSPKQFKSLIKYLKTQTDKDIYIIDLRQETHGFFNDNTAVSWYGLHDWGNIDKTTSEIIKDERQRLNAQIGKTIEIGNISSDKVISTDKIKVHSAMTEKDLVHKYGLNYVRITTTDHIWPKPEYIDQFIDLYRNLPPNAWLHFHCEAGAGRTTEFMAMYDILKNPDIPLKDILYRQYLIGGNYVAYTVDTNKSNNWKDIYYNQKATMIKKFYQYAKENHNNNYKISWSKWLQTH</sequence>
<dbReference type="InterPro" id="IPR000387">
    <property type="entry name" value="Tyr_Pase_dom"/>
</dbReference>
<keyword evidence="3" id="KW-0378">Hydrolase</keyword>
<evidence type="ECO:0000313" key="3">
    <source>
        <dbReference type="EMBL" id="SNV04307.1"/>
    </source>
</evidence>
<feature type="signal peptide" evidence="1">
    <location>
        <begin position="1"/>
        <end position="26"/>
    </location>
</feature>
<dbReference type="Gene3D" id="3.30.70.1690">
    <property type="match status" value="1"/>
</dbReference>
<evidence type="ECO:0000256" key="1">
    <source>
        <dbReference type="SAM" id="SignalP"/>
    </source>
</evidence>
<dbReference type="eggNOG" id="COG5599">
    <property type="taxonomic scope" value="Bacteria"/>
</dbReference>
<organism evidence="3 4">
    <name type="scientific">Megamonas hypermegale</name>
    <dbReference type="NCBI Taxonomy" id="158847"/>
    <lineage>
        <taxon>Bacteria</taxon>
        <taxon>Bacillati</taxon>
        <taxon>Bacillota</taxon>
        <taxon>Negativicutes</taxon>
        <taxon>Selenomonadales</taxon>
        <taxon>Selenomonadaceae</taxon>
        <taxon>Megamonas</taxon>
    </lineage>
</organism>
<dbReference type="Proteomes" id="UP000215383">
    <property type="component" value="Chromosome 1"/>
</dbReference>
<evidence type="ECO:0000313" key="4">
    <source>
        <dbReference type="Proteomes" id="UP000215383"/>
    </source>
</evidence>
<proteinExistence type="predicted"/>
<name>A0A239U2Q4_9FIRM</name>
<accession>A0A239U2Q4</accession>
<dbReference type="InterPro" id="IPR029021">
    <property type="entry name" value="Prot-tyrosine_phosphatase-like"/>
</dbReference>
<keyword evidence="4" id="KW-1185">Reference proteome</keyword>
<dbReference type="CDD" id="cd14495">
    <property type="entry name" value="PTPLP-like"/>
    <property type="match status" value="1"/>
</dbReference>
<evidence type="ECO:0000259" key="2">
    <source>
        <dbReference type="PROSITE" id="PS50056"/>
    </source>
</evidence>
<dbReference type="EMBL" id="LT906446">
    <property type="protein sequence ID" value="SNV04307.1"/>
    <property type="molecule type" value="Genomic_DNA"/>
</dbReference>
<dbReference type="AlphaFoldDB" id="A0A239U2Q4"/>
<dbReference type="GeneID" id="78507947"/>
<dbReference type="Pfam" id="PF14566">
    <property type="entry name" value="PTPlike_phytase"/>
    <property type="match status" value="1"/>
</dbReference>
<feature type="domain" description="Tyrosine specific protein phosphatases" evidence="2">
    <location>
        <begin position="213"/>
        <end position="260"/>
    </location>
</feature>
<dbReference type="SMART" id="SM01301">
    <property type="entry name" value="PTPlike_phytase"/>
    <property type="match status" value="1"/>
</dbReference>
<dbReference type="Gene3D" id="3.90.190.10">
    <property type="entry name" value="Protein tyrosine phosphatase superfamily"/>
    <property type="match status" value="1"/>
</dbReference>
<feature type="chain" id="PRO_5011263297" evidence="1">
    <location>
        <begin position="27"/>
        <end position="321"/>
    </location>
</feature>
<dbReference type="GO" id="GO:0004725">
    <property type="term" value="F:protein tyrosine phosphatase activity"/>
    <property type="evidence" value="ECO:0007669"/>
    <property type="project" value="UniProtKB-EC"/>
</dbReference>
<dbReference type="RefSeq" id="WP_051177520.1">
    <property type="nucleotide sequence ID" value="NZ_LT906446.1"/>
</dbReference>
<dbReference type="PROSITE" id="PS50056">
    <property type="entry name" value="TYR_PHOSPHATASE_2"/>
    <property type="match status" value="1"/>
</dbReference>
<gene>
    <name evidence="3" type="primary">hopD2</name>
    <name evidence="3" type="ORF">SAMEA4364220_01962</name>
</gene>
<protein>
    <submittedName>
        <fullName evidence="3">Effector protein hopD2</fullName>
        <ecNumber evidence="3">3.1.3.48</ecNumber>
    </submittedName>
</protein>
<dbReference type="SUPFAM" id="SSF52799">
    <property type="entry name" value="(Phosphotyrosine protein) phosphatases II"/>
    <property type="match status" value="1"/>
</dbReference>
<reference evidence="3 4" key="1">
    <citation type="submission" date="2017-06" db="EMBL/GenBank/DDBJ databases">
        <authorList>
            <consortium name="Pathogen Informatics"/>
        </authorList>
    </citation>
    <scope>NUCLEOTIDE SEQUENCE [LARGE SCALE GENOMIC DNA]</scope>
    <source>
        <strain evidence="3 4">NCTC10570</strain>
    </source>
</reference>
<dbReference type="InterPro" id="IPR016130">
    <property type="entry name" value="Tyr_Pase_AS"/>
</dbReference>